<evidence type="ECO:0000256" key="2">
    <source>
        <dbReference type="RuleBase" id="RU003616"/>
    </source>
</evidence>
<evidence type="ECO:0000256" key="1">
    <source>
        <dbReference type="PROSITE-ProRule" id="PRU00285"/>
    </source>
</evidence>
<comment type="caution">
    <text evidence="4">The sequence shown here is derived from an EMBL/GenBank/DDBJ whole genome shotgun (WGS) entry which is preliminary data.</text>
</comment>
<accession>A0ABT4M4L6</accession>
<gene>
    <name evidence="4" type="ORF">O4H32_09965</name>
</gene>
<reference evidence="4" key="1">
    <citation type="submission" date="2022-12" db="EMBL/GenBank/DDBJ databases">
        <title>Bacterial isolates from different developmental stages of Nematostella vectensis.</title>
        <authorList>
            <person name="Fraune S."/>
        </authorList>
    </citation>
    <scope>NUCLEOTIDE SEQUENCE</scope>
    <source>
        <strain evidence="4">G21619-S1</strain>
    </source>
</reference>
<dbReference type="InterPro" id="IPR031107">
    <property type="entry name" value="Small_HSP"/>
</dbReference>
<keyword evidence="5" id="KW-1185">Reference proteome</keyword>
<comment type="similarity">
    <text evidence="1 2">Belongs to the small heat shock protein (HSP20) family.</text>
</comment>
<dbReference type="Proteomes" id="UP001068379">
    <property type="component" value="Unassembled WGS sequence"/>
</dbReference>
<dbReference type="InterPro" id="IPR002068">
    <property type="entry name" value="A-crystallin/Hsp20_dom"/>
</dbReference>
<evidence type="ECO:0000313" key="4">
    <source>
        <dbReference type="EMBL" id="MCZ4330274.1"/>
    </source>
</evidence>
<dbReference type="InterPro" id="IPR008978">
    <property type="entry name" value="HSP20-like_chaperone"/>
</dbReference>
<evidence type="ECO:0000259" key="3">
    <source>
        <dbReference type="PROSITE" id="PS01031"/>
    </source>
</evidence>
<proteinExistence type="inferred from homology"/>
<dbReference type="CDD" id="cd06471">
    <property type="entry name" value="ACD_LpsHSP_like"/>
    <property type="match status" value="1"/>
</dbReference>
<sequence>MRNPMPYSLSASTDILPDMFHAFLRPIRQGAEDGAVGMGMGVDLTESDADFVLKAEIPGVPKEDISVEVDDNIVTIRANKEQNKEDKNEGRVIRQERFWGQIERTIALSQSINEPEVRATYQNGLLTLTLPKKADREHRKIQIE</sequence>
<dbReference type="SUPFAM" id="SSF49764">
    <property type="entry name" value="HSP20-like chaperones"/>
    <property type="match status" value="1"/>
</dbReference>
<evidence type="ECO:0000313" key="5">
    <source>
        <dbReference type="Proteomes" id="UP001068379"/>
    </source>
</evidence>
<dbReference type="PANTHER" id="PTHR11527">
    <property type="entry name" value="HEAT-SHOCK PROTEIN 20 FAMILY MEMBER"/>
    <property type="match status" value="1"/>
</dbReference>
<name>A0ABT4M4L6_9BURK</name>
<dbReference type="RefSeq" id="WP_269358748.1">
    <property type="nucleotide sequence ID" value="NZ_JAPWHE010000006.1"/>
</dbReference>
<organism evidence="4 5">
    <name type="scientific">Castellaniella denitrificans</name>
    <dbReference type="NCBI Taxonomy" id="56119"/>
    <lineage>
        <taxon>Bacteria</taxon>
        <taxon>Pseudomonadati</taxon>
        <taxon>Pseudomonadota</taxon>
        <taxon>Betaproteobacteria</taxon>
        <taxon>Burkholderiales</taxon>
        <taxon>Alcaligenaceae</taxon>
        <taxon>Castellaniella</taxon>
    </lineage>
</organism>
<dbReference type="Pfam" id="PF00011">
    <property type="entry name" value="HSP20"/>
    <property type="match status" value="1"/>
</dbReference>
<dbReference type="PROSITE" id="PS01031">
    <property type="entry name" value="SHSP"/>
    <property type="match status" value="1"/>
</dbReference>
<dbReference type="Gene3D" id="2.60.40.790">
    <property type="match status" value="1"/>
</dbReference>
<dbReference type="EMBL" id="JAPWHE010000006">
    <property type="protein sequence ID" value="MCZ4330274.1"/>
    <property type="molecule type" value="Genomic_DNA"/>
</dbReference>
<protein>
    <submittedName>
        <fullName evidence="4">Hsp20/alpha crystallin family protein</fullName>
    </submittedName>
</protein>
<feature type="domain" description="SHSP" evidence="3">
    <location>
        <begin position="33"/>
        <end position="144"/>
    </location>
</feature>